<comment type="caution">
    <text evidence="2">The sequence shown here is derived from an EMBL/GenBank/DDBJ whole genome shotgun (WGS) entry which is preliminary data.</text>
</comment>
<dbReference type="Gene3D" id="3.40.30.10">
    <property type="entry name" value="Glutaredoxin"/>
    <property type="match status" value="1"/>
</dbReference>
<sequence length="250" mass="27380">KTTRKSKRRSAFKLVDGALRCALELLDKRLEQLQNLPFFRDASRLFVHELVAWDYAIKFKSGGLDHIPATFIDQFKTIVAIHGKVEKATSVAPAPAVTPSGPRLPAKLKLVTLADEGASAALGRAVAVQLALRIAGLAFEDQRLSREEFEKQKHAFPNAQLPVLIVALAEDVVPESLEALEKRLTQWSSKGENASPFALGGDTLTVVDLAVFALVEMLTSDAVAYIPNAIVAPYKRILCAHETVRQYLAR</sequence>
<dbReference type="SUPFAM" id="SSF47616">
    <property type="entry name" value="GST C-terminal domain-like"/>
    <property type="match status" value="1"/>
</dbReference>
<dbReference type="Proteomes" id="UP000794436">
    <property type="component" value="Unassembled WGS sequence"/>
</dbReference>
<dbReference type="EMBL" id="SPLM01000087">
    <property type="protein sequence ID" value="TMW60976.1"/>
    <property type="molecule type" value="Genomic_DNA"/>
</dbReference>
<keyword evidence="3" id="KW-1185">Reference proteome</keyword>
<protein>
    <recommendedName>
        <fullName evidence="1">Glutathione S-transferase C-terminal domain-containing protein</fullName>
    </recommendedName>
</protein>
<feature type="non-terminal residue" evidence="2">
    <location>
        <position position="1"/>
    </location>
</feature>
<feature type="domain" description="Glutathione S-transferase C-terminal" evidence="1">
    <location>
        <begin position="169"/>
        <end position="247"/>
    </location>
</feature>
<dbReference type="InterPro" id="IPR004046">
    <property type="entry name" value="GST_C"/>
</dbReference>
<dbReference type="InterPro" id="IPR036282">
    <property type="entry name" value="Glutathione-S-Trfase_C_sf"/>
</dbReference>
<dbReference type="AlphaFoldDB" id="A0A8K1FFW0"/>
<reference evidence="2" key="1">
    <citation type="submission" date="2019-03" db="EMBL/GenBank/DDBJ databases">
        <title>Long read genome sequence of the mycoparasitic Pythium oligandrum ATCC 38472 isolated from sugarbeet rhizosphere.</title>
        <authorList>
            <person name="Gaulin E."/>
        </authorList>
    </citation>
    <scope>NUCLEOTIDE SEQUENCE</scope>
    <source>
        <strain evidence="2">ATCC 38472_TT</strain>
    </source>
</reference>
<evidence type="ECO:0000313" key="2">
    <source>
        <dbReference type="EMBL" id="TMW60976.1"/>
    </source>
</evidence>
<organism evidence="2 3">
    <name type="scientific">Pythium oligandrum</name>
    <name type="common">Mycoparasitic fungus</name>
    <dbReference type="NCBI Taxonomy" id="41045"/>
    <lineage>
        <taxon>Eukaryota</taxon>
        <taxon>Sar</taxon>
        <taxon>Stramenopiles</taxon>
        <taxon>Oomycota</taxon>
        <taxon>Peronosporomycetes</taxon>
        <taxon>Pythiales</taxon>
        <taxon>Pythiaceae</taxon>
        <taxon>Pythium</taxon>
    </lineage>
</organism>
<proteinExistence type="predicted"/>
<evidence type="ECO:0000259" key="1">
    <source>
        <dbReference type="Pfam" id="PF14497"/>
    </source>
</evidence>
<name>A0A8K1FFW0_PYTOL</name>
<gene>
    <name evidence="2" type="ORF">Poli38472_014853</name>
</gene>
<dbReference type="Pfam" id="PF14497">
    <property type="entry name" value="GST_C_3"/>
    <property type="match status" value="1"/>
</dbReference>
<accession>A0A8K1FFW0</accession>
<evidence type="ECO:0000313" key="3">
    <source>
        <dbReference type="Proteomes" id="UP000794436"/>
    </source>
</evidence>